<keyword evidence="2" id="KW-1185">Reference proteome</keyword>
<protein>
    <submittedName>
        <fullName evidence="1">Uncharacterized protein</fullName>
    </submittedName>
</protein>
<dbReference type="EMBL" id="BMXN01000002">
    <property type="protein sequence ID" value="GHD54953.1"/>
    <property type="molecule type" value="Genomic_DNA"/>
</dbReference>
<sequence length="59" mass="6482">MSYRNRAIVSPQAFRHIGYGYGWRFSDARSVQAATSDRACLGGKEGLRCLALCPTISES</sequence>
<accession>A0A8H9M7T7</accession>
<dbReference type="AlphaFoldDB" id="A0A8H9M7T7"/>
<reference evidence="2" key="1">
    <citation type="journal article" date="2019" name="Int. J. Syst. Evol. Microbiol.">
        <title>The Global Catalogue of Microorganisms (GCM) 10K type strain sequencing project: providing services to taxonomists for standard genome sequencing and annotation.</title>
        <authorList>
            <consortium name="The Broad Institute Genomics Platform"/>
            <consortium name="The Broad Institute Genome Sequencing Center for Infectious Disease"/>
            <person name="Wu L."/>
            <person name="Ma J."/>
        </authorList>
    </citation>
    <scope>NUCLEOTIDE SEQUENCE [LARGE SCALE GENOMIC DNA]</scope>
    <source>
        <strain evidence="2">KCTC 22154</strain>
    </source>
</reference>
<gene>
    <name evidence="1" type="ORF">GCM10007157_04070</name>
</gene>
<evidence type="ECO:0000313" key="1">
    <source>
        <dbReference type="EMBL" id="GHD54953.1"/>
    </source>
</evidence>
<comment type="caution">
    <text evidence="1">The sequence shown here is derived from an EMBL/GenBank/DDBJ whole genome shotgun (WGS) entry which is preliminary data.</text>
</comment>
<evidence type="ECO:0000313" key="2">
    <source>
        <dbReference type="Proteomes" id="UP000623776"/>
    </source>
</evidence>
<organism evidence="1 2">
    <name type="scientific">Vreelandella hamiltonii</name>
    <dbReference type="NCBI Taxonomy" id="502829"/>
    <lineage>
        <taxon>Bacteria</taxon>
        <taxon>Pseudomonadati</taxon>
        <taxon>Pseudomonadota</taxon>
        <taxon>Gammaproteobacteria</taxon>
        <taxon>Oceanospirillales</taxon>
        <taxon>Halomonadaceae</taxon>
        <taxon>Vreelandella</taxon>
    </lineage>
</organism>
<name>A0A8H9M7T7_9GAMM</name>
<proteinExistence type="predicted"/>
<dbReference type="Proteomes" id="UP000623776">
    <property type="component" value="Unassembled WGS sequence"/>
</dbReference>